<dbReference type="GO" id="GO:0007156">
    <property type="term" value="P:homophilic cell adhesion via plasma membrane adhesion molecules"/>
    <property type="evidence" value="ECO:0007669"/>
    <property type="project" value="TreeGrafter"/>
</dbReference>
<feature type="domain" description="Ig-like" evidence="7">
    <location>
        <begin position="125"/>
        <end position="219"/>
    </location>
</feature>
<keyword evidence="3" id="KW-1015">Disulfide bond</keyword>
<keyword evidence="5" id="KW-0812">Transmembrane</keyword>
<dbReference type="Pfam" id="PF26428">
    <property type="entry name" value="Zwei_Ig_N"/>
    <property type="match status" value="1"/>
</dbReference>
<dbReference type="InterPro" id="IPR013783">
    <property type="entry name" value="Ig-like_fold"/>
</dbReference>
<evidence type="ECO:0000259" key="7">
    <source>
        <dbReference type="PROSITE" id="PS50835"/>
    </source>
</evidence>
<evidence type="ECO:0000313" key="8">
    <source>
        <dbReference type="EMBL" id="VDK75145.1"/>
    </source>
</evidence>
<dbReference type="SMART" id="SM00408">
    <property type="entry name" value="IGc2"/>
    <property type="match status" value="1"/>
</dbReference>
<feature type="chain" id="PRO_5018100370" description="Ig-like domain-containing protein" evidence="6">
    <location>
        <begin position="30"/>
        <end position="282"/>
    </location>
</feature>
<keyword evidence="4" id="KW-0393">Immunoglobulin domain</keyword>
<dbReference type="InterPro" id="IPR036179">
    <property type="entry name" value="Ig-like_dom_sf"/>
</dbReference>
<keyword evidence="1 6" id="KW-0732">Signal</keyword>
<dbReference type="PANTHER" id="PTHR45080">
    <property type="entry name" value="CONTACTIN 5"/>
    <property type="match status" value="1"/>
</dbReference>
<dbReference type="Proteomes" id="UP000277928">
    <property type="component" value="Unassembled WGS sequence"/>
</dbReference>
<dbReference type="OMA" id="TLWCQAE"/>
<proteinExistence type="predicted"/>
<protein>
    <recommendedName>
        <fullName evidence="7">Ig-like domain-containing protein</fullName>
    </recommendedName>
</protein>
<keyword evidence="2" id="KW-0677">Repeat</keyword>
<organism evidence="8 9">
    <name type="scientific">Litomosoides sigmodontis</name>
    <name type="common">Filarial nematode worm</name>
    <dbReference type="NCBI Taxonomy" id="42156"/>
    <lineage>
        <taxon>Eukaryota</taxon>
        <taxon>Metazoa</taxon>
        <taxon>Ecdysozoa</taxon>
        <taxon>Nematoda</taxon>
        <taxon>Chromadorea</taxon>
        <taxon>Rhabditida</taxon>
        <taxon>Spirurina</taxon>
        <taxon>Spiruromorpha</taxon>
        <taxon>Filarioidea</taxon>
        <taxon>Onchocercidae</taxon>
        <taxon>Litomosoides</taxon>
    </lineage>
</organism>
<dbReference type="InterPro" id="IPR050958">
    <property type="entry name" value="Cell_Adh-Cytoskel_Orgn"/>
</dbReference>
<sequence length="282" mass="31465">MLLNISLHARLSLIVMQLFILSVQRFSRAIQAKGNRHAVIMVSSARTSTHNPLRSQENVTLWCQAEDQGAIAQIKSAVFVRKGDGMVFKADISNDHKRAYHHFGLADVADSVRPVVLADSGHFEPRKNDPFSFDGTGVTVIRGSSAEITCPVIAFPAPRFSWTKDGKEFTTRDGRINIKRDGRILIAKVSDSDKGVYECVATNEYIVNGHIEAHRVMLARVLRVKSELAWLWPLLVIIINILLLVIVIVFGECRTKRNEQKLSIRVNKAVALLASDHFNSLS</sequence>
<evidence type="ECO:0000256" key="3">
    <source>
        <dbReference type="ARBA" id="ARBA00023157"/>
    </source>
</evidence>
<dbReference type="PROSITE" id="PS50835">
    <property type="entry name" value="IG_LIKE"/>
    <property type="match status" value="1"/>
</dbReference>
<dbReference type="SUPFAM" id="SSF48726">
    <property type="entry name" value="Immunoglobulin"/>
    <property type="match status" value="1"/>
</dbReference>
<dbReference type="InterPro" id="IPR058814">
    <property type="entry name" value="ZIG1/7_N"/>
</dbReference>
<dbReference type="InterPro" id="IPR003598">
    <property type="entry name" value="Ig_sub2"/>
</dbReference>
<dbReference type="SMART" id="SM00409">
    <property type="entry name" value="IG"/>
    <property type="match status" value="1"/>
</dbReference>
<dbReference type="Gene3D" id="2.60.40.10">
    <property type="entry name" value="Immunoglobulins"/>
    <property type="match status" value="1"/>
</dbReference>
<dbReference type="InterPro" id="IPR003599">
    <property type="entry name" value="Ig_sub"/>
</dbReference>
<feature type="signal peptide" evidence="6">
    <location>
        <begin position="1"/>
        <end position="29"/>
    </location>
</feature>
<dbReference type="Pfam" id="PF07679">
    <property type="entry name" value="I-set"/>
    <property type="match status" value="1"/>
</dbReference>
<dbReference type="InterPro" id="IPR013098">
    <property type="entry name" value="Ig_I-set"/>
</dbReference>
<evidence type="ECO:0000256" key="5">
    <source>
        <dbReference type="SAM" id="Phobius"/>
    </source>
</evidence>
<dbReference type="STRING" id="42156.A0A3P6T3L4"/>
<dbReference type="PANTHER" id="PTHR45080:SF8">
    <property type="entry name" value="IG-LIKE DOMAIN-CONTAINING PROTEIN"/>
    <property type="match status" value="1"/>
</dbReference>
<dbReference type="OrthoDB" id="5969272at2759"/>
<keyword evidence="5" id="KW-0472">Membrane</keyword>
<reference evidence="8 9" key="1">
    <citation type="submission" date="2018-08" db="EMBL/GenBank/DDBJ databases">
        <authorList>
            <person name="Laetsch R D."/>
            <person name="Stevens L."/>
            <person name="Kumar S."/>
            <person name="Blaxter L. M."/>
        </authorList>
    </citation>
    <scope>NUCLEOTIDE SEQUENCE [LARGE SCALE GENOMIC DNA]</scope>
</reference>
<evidence type="ECO:0000256" key="1">
    <source>
        <dbReference type="ARBA" id="ARBA00022729"/>
    </source>
</evidence>
<dbReference type="FunFam" id="2.60.40.10:FF:000032">
    <property type="entry name" value="palladin isoform X1"/>
    <property type="match status" value="1"/>
</dbReference>
<dbReference type="GO" id="GO:0005886">
    <property type="term" value="C:plasma membrane"/>
    <property type="evidence" value="ECO:0007669"/>
    <property type="project" value="TreeGrafter"/>
</dbReference>
<evidence type="ECO:0000256" key="2">
    <source>
        <dbReference type="ARBA" id="ARBA00022737"/>
    </source>
</evidence>
<gene>
    <name evidence="8" type="ORF">NLS_LOCUS2772</name>
</gene>
<accession>A0A3P6T3L4</accession>
<feature type="transmembrane region" description="Helical" evidence="5">
    <location>
        <begin position="230"/>
        <end position="251"/>
    </location>
</feature>
<name>A0A3P6T3L4_LITSI</name>
<evidence type="ECO:0000256" key="4">
    <source>
        <dbReference type="ARBA" id="ARBA00023319"/>
    </source>
</evidence>
<dbReference type="InterPro" id="IPR007110">
    <property type="entry name" value="Ig-like_dom"/>
</dbReference>
<evidence type="ECO:0000256" key="6">
    <source>
        <dbReference type="SAM" id="SignalP"/>
    </source>
</evidence>
<evidence type="ECO:0000313" key="9">
    <source>
        <dbReference type="Proteomes" id="UP000277928"/>
    </source>
</evidence>
<keyword evidence="5" id="KW-1133">Transmembrane helix</keyword>
<keyword evidence="9" id="KW-1185">Reference proteome</keyword>
<dbReference type="EMBL" id="UYRX01000135">
    <property type="protein sequence ID" value="VDK75145.1"/>
    <property type="molecule type" value="Genomic_DNA"/>
</dbReference>
<dbReference type="AlphaFoldDB" id="A0A3P6T3L4"/>